<organism evidence="1 2">
    <name type="scientific">Marinobacterium lutimaris</name>
    <dbReference type="NCBI Taxonomy" id="568106"/>
    <lineage>
        <taxon>Bacteria</taxon>
        <taxon>Pseudomonadati</taxon>
        <taxon>Pseudomonadota</taxon>
        <taxon>Gammaproteobacteria</taxon>
        <taxon>Oceanospirillales</taxon>
        <taxon>Oceanospirillaceae</taxon>
        <taxon>Marinobacterium</taxon>
    </lineage>
</organism>
<dbReference type="AlphaFoldDB" id="A0A1H5VN68"/>
<dbReference type="EMBL" id="FNVQ01000001">
    <property type="protein sequence ID" value="SEF88749.1"/>
    <property type="molecule type" value="Genomic_DNA"/>
</dbReference>
<accession>A0A1H5VN68</accession>
<dbReference type="RefSeq" id="WP_104001745.1">
    <property type="nucleotide sequence ID" value="NZ_FNVQ01000001.1"/>
</dbReference>
<evidence type="ECO:0000313" key="1">
    <source>
        <dbReference type="EMBL" id="SEF88749.1"/>
    </source>
</evidence>
<reference evidence="1 2" key="1">
    <citation type="submission" date="2016-10" db="EMBL/GenBank/DDBJ databases">
        <authorList>
            <person name="de Groot N.N."/>
        </authorList>
    </citation>
    <scope>NUCLEOTIDE SEQUENCE [LARGE SCALE GENOMIC DNA]</scope>
    <source>
        <strain evidence="1 2">DSM 22012</strain>
    </source>
</reference>
<gene>
    <name evidence="1" type="ORF">SAMN05444390_101788</name>
</gene>
<proteinExistence type="predicted"/>
<dbReference type="OrthoDB" id="6089163at2"/>
<name>A0A1H5VN68_9GAMM</name>
<protein>
    <submittedName>
        <fullName evidence="1">Uncharacterized protein</fullName>
    </submittedName>
</protein>
<keyword evidence="2" id="KW-1185">Reference proteome</keyword>
<dbReference type="Proteomes" id="UP000236745">
    <property type="component" value="Unassembled WGS sequence"/>
</dbReference>
<sequence length="95" mass="10756">MSETHLAQHDQVNDSLSLWHLIEIGDRVRIEASLLSVEGDLQLRSDRYYEVIGKSALDAPHHCLYVQSDITGDVIELFPGFVADYQRSEEPAHHA</sequence>
<evidence type="ECO:0000313" key="2">
    <source>
        <dbReference type="Proteomes" id="UP000236745"/>
    </source>
</evidence>